<reference evidence="5" key="1">
    <citation type="journal article" date="2019" name="Int. J. Syst. Evol. Microbiol.">
        <title>The Global Catalogue of Microorganisms (GCM) 10K type strain sequencing project: providing services to taxonomists for standard genome sequencing and annotation.</title>
        <authorList>
            <consortium name="The Broad Institute Genomics Platform"/>
            <consortium name="The Broad Institute Genome Sequencing Center for Infectious Disease"/>
            <person name="Wu L."/>
            <person name="Ma J."/>
        </authorList>
    </citation>
    <scope>NUCLEOTIDE SEQUENCE [LARGE SCALE GENOMIC DNA]</scope>
    <source>
        <strain evidence="5">JCM 18542</strain>
    </source>
</reference>
<feature type="compositionally biased region" description="Polar residues" evidence="1">
    <location>
        <begin position="45"/>
        <end position="56"/>
    </location>
</feature>
<evidence type="ECO:0000256" key="1">
    <source>
        <dbReference type="SAM" id="MobiDB-lite"/>
    </source>
</evidence>
<dbReference type="InterPro" id="IPR025442">
    <property type="entry name" value="DUF4185"/>
</dbReference>
<keyword evidence="5" id="KW-1185">Reference proteome</keyword>
<feature type="signal peptide" evidence="2">
    <location>
        <begin position="1"/>
        <end position="38"/>
    </location>
</feature>
<keyword evidence="2" id="KW-0732">Signal</keyword>
<name>A0ABP9C6D1_9ACTN</name>
<dbReference type="EMBL" id="BAABKQ010000001">
    <property type="protein sequence ID" value="GAA4805502.1"/>
    <property type="molecule type" value="Genomic_DNA"/>
</dbReference>
<feature type="region of interest" description="Disordered" evidence="1">
    <location>
        <begin position="44"/>
        <end position="73"/>
    </location>
</feature>
<gene>
    <name evidence="4" type="ORF">GCM10023353_05500</name>
</gene>
<dbReference type="Proteomes" id="UP001500839">
    <property type="component" value="Unassembled WGS sequence"/>
</dbReference>
<feature type="chain" id="PRO_5046970605" description="DUF4185 domain-containing protein" evidence="2">
    <location>
        <begin position="39"/>
        <end position="522"/>
    </location>
</feature>
<dbReference type="RefSeq" id="WP_242474330.1">
    <property type="nucleotide sequence ID" value="NZ_BAABKQ010000001.1"/>
</dbReference>
<dbReference type="PROSITE" id="PS51318">
    <property type="entry name" value="TAT"/>
    <property type="match status" value="1"/>
</dbReference>
<proteinExistence type="predicted"/>
<protein>
    <recommendedName>
        <fullName evidence="3">DUF4185 domain-containing protein</fullName>
    </recommendedName>
</protein>
<evidence type="ECO:0000259" key="3">
    <source>
        <dbReference type="Pfam" id="PF13810"/>
    </source>
</evidence>
<evidence type="ECO:0000313" key="4">
    <source>
        <dbReference type="EMBL" id="GAA4805502.1"/>
    </source>
</evidence>
<evidence type="ECO:0000256" key="2">
    <source>
        <dbReference type="SAM" id="SignalP"/>
    </source>
</evidence>
<evidence type="ECO:0000313" key="5">
    <source>
        <dbReference type="Proteomes" id="UP001500839"/>
    </source>
</evidence>
<organism evidence="4 5">
    <name type="scientific">Tomitella cavernea</name>
    <dbReference type="NCBI Taxonomy" id="1387982"/>
    <lineage>
        <taxon>Bacteria</taxon>
        <taxon>Bacillati</taxon>
        <taxon>Actinomycetota</taxon>
        <taxon>Actinomycetes</taxon>
        <taxon>Mycobacteriales</taxon>
        <taxon>Tomitella</taxon>
    </lineage>
</organism>
<comment type="caution">
    <text evidence="4">The sequence shown here is derived from an EMBL/GenBank/DDBJ whole genome shotgun (WGS) entry which is preliminary data.</text>
</comment>
<dbReference type="InterPro" id="IPR006311">
    <property type="entry name" value="TAT_signal"/>
</dbReference>
<feature type="domain" description="DUF4185" evidence="3">
    <location>
        <begin position="165"/>
        <end position="514"/>
    </location>
</feature>
<accession>A0ABP9C6D1</accession>
<sequence>MPDHPYAPRRTVRRPATLLAGAVALGTCAALSAAPAGAAPVDNGSMGSITDQSSLDGTPLGENGTQSLGSAGSLSTAGSSALGALTAPLEGGGSLSSLASTGLSDSFGGGSLGCALGSTGVTGSGSVGSSGGPMHSVPWLNGQDGMLPQVNGITEAVAHITGPSGTNSTVPRFNVIGTDLGIMWDNGSGQTLLAFGDTTGANDDPVCNGLVGHWRSNVLLRSDDDDLSDGMSIDSAAMASPGQAKEILPSLKVPGVEHTVIPTAGIAVPHAGAAGGFRQYVEFMSVKSWGAPGEWTTNYSALAYSDDNGENWVTPTFGSVPDMLGDAAAPGTGAKALRTATAAMSSVRLNAGGNANFQMGAFVRTHDADVGDPDSYVYFFGTPSGRSGSARLSRVQQKDIENAAAYTYWDGAGWAATPEQAAVVIDGKVSELSVAYNTYLGKYIAMYTHPVKGLVVRTADSLTGPWSGTTTLISPLQVPAFYGAFMHPESSDSDSRYLYFTGTTWSDYNVMLLRTDLSALRD</sequence>
<dbReference type="Pfam" id="PF13810">
    <property type="entry name" value="DUF4185"/>
    <property type="match status" value="1"/>
</dbReference>